<evidence type="ECO:0000313" key="1">
    <source>
        <dbReference type="EMBL" id="KAF9613699.1"/>
    </source>
</evidence>
<dbReference type="AlphaFoldDB" id="A0A835IBD6"/>
<dbReference type="Proteomes" id="UP000631114">
    <property type="component" value="Unassembled WGS sequence"/>
</dbReference>
<feature type="non-terminal residue" evidence="1">
    <location>
        <position position="67"/>
    </location>
</feature>
<keyword evidence="2" id="KW-1185">Reference proteome</keyword>
<proteinExistence type="predicted"/>
<comment type="caution">
    <text evidence="1">The sequence shown here is derived from an EMBL/GenBank/DDBJ whole genome shotgun (WGS) entry which is preliminary data.</text>
</comment>
<organism evidence="1 2">
    <name type="scientific">Coptis chinensis</name>
    <dbReference type="NCBI Taxonomy" id="261450"/>
    <lineage>
        <taxon>Eukaryota</taxon>
        <taxon>Viridiplantae</taxon>
        <taxon>Streptophyta</taxon>
        <taxon>Embryophyta</taxon>
        <taxon>Tracheophyta</taxon>
        <taxon>Spermatophyta</taxon>
        <taxon>Magnoliopsida</taxon>
        <taxon>Ranunculales</taxon>
        <taxon>Ranunculaceae</taxon>
        <taxon>Coptidoideae</taxon>
        <taxon>Coptis</taxon>
    </lineage>
</organism>
<accession>A0A835IBD6</accession>
<evidence type="ECO:0000313" key="2">
    <source>
        <dbReference type="Proteomes" id="UP000631114"/>
    </source>
</evidence>
<dbReference type="EMBL" id="JADFTS010000003">
    <property type="protein sequence ID" value="KAF9613699.1"/>
    <property type="molecule type" value="Genomic_DNA"/>
</dbReference>
<reference evidence="1 2" key="1">
    <citation type="submission" date="2020-10" db="EMBL/GenBank/DDBJ databases">
        <title>The Coptis chinensis genome and diversification of protoberbering-type alkaloids.</title>
        <authorList>
            <person name="Wang B."/>
            <person name="Shu S."/>
            <person name="Song C."/>
            <person name="Liu Y."/>
        </authorList>
    </citation>
    <scope>NUCLEOTIDE SEQUENCE [LARGE SCALE GENOMIC DNA]</scope>
    <source>
        <strain evidence="1">HL-2020</strain>
        <tissue evidence="1">Leaf</tissue>
    </source>
</reference>
<name>A0A835IBD6_9MAGN</name>
<gene>
    <name evidence="1" type="ORF">IFM89_010141</name>
</gene>
<sequence>VETGFAITSKYPSVVLEGDNAMGGIGHDKAVKALISGFYQGGSRDAPFGGRAELQEYTGIKFDRSVG</sequence>
<protein>
    <submittedName>
        <fullName evidence="1">Uncharacterized protein</fullName>
    </submittedName>
</protein>